<dbReference type="GO" id="GO:0032259">
    <property type="term" value="P:methylation"/>
    <property type="evidence" value="ECO:0007669"/>
    <property type="project" value="UniProtKB-KW"/>
</dbReference>
<dbReference type="Pfam" id="PF13649">
    <property type="entry name" value="Methyltransf_25"/>
    <property type="match status" value="1"/>
</dbReference>
<dbReference type="InterPro" id="IPR041698">
    <property type="entry name" value="Methyltransf_25"/>
</dbReference>
<dbReference type="InterPro" id="IPR029063">
    <property type="entry name" value="SAM-dependent_MTases_sf"/>
</dbReference>
<keyword evidence="5" id="KW-1185">Reference proteome</keyword>
<dbReference type="CDD" id="cd02440">
    <property type="entry name" value="AdoMet_MTases"/>
    <property type="match status" value="1"/>
</dbReference>
<dbReference type="Proteomes" id="UP000051386">
    <property type="component" value="Unassembled WGS sequence"/>
</dbReference>
<gene>
    <name evidence="4" type="ORF">ABB28_01450</name>
</gene>
<dbReference type="PANTHER" id="PTHR43861:SF1">
    <property type="entry name" value="TRANS-ACONITATE 2-METHYLTRANSFERASE"/>
    <property type="match status" value="1"/>
</dbReference>
<dbReference type="RefSeq" id="WP_057506920.1">
    <property type="nucleotide sequence ID" value="NZ_LDJK01000005.1"/>
</dbReference>
<evidence type="ECO:0000259" key="3">
    <source>
        <dbReference type="Pfam" id="PF13649"/>
    </source>
</evidence>
<keyword evidence="1" id="KW-0489">Methyltransferase</keyword>
<feature type="domain" description="Methyltransferase" evidence="3">
    <location>
        <begin position="41"/>
        <end position="136"/>
    </location>
</feature>
<comment type="caution">
    <text evidence="4">The sequence shown here is derived from an EMBL/GenBank/DDBJ whole genome shotgun (WGS) entry which is preliminary data.</text>
</comment>
<organism evidence="4 5">
    <name type="scientific">Stenotrophomonas chelatiphaga</name>
    <dbReference type="NCBI Taxonomy" id="517011"/>
    <lineage>
        <taxon>Bacteria</taxon>
        <taxon>Pseudomonadati</taxon>
        <taxon>Pseudomonadota</taxon>
        <taxon>Gammaproteobacteria</taxon>
        <taxon>Lysobacterales</taxon>
        <taxon>Lysobacteraceae</taxon>
        <taxon>Stenotrophomonas</taxon>
    </lineage>
</organism>
<dbReference type="Gene3D" id="3.40.50.150">
    <property type="entry name" value="Vaccinia Virus protein VP39"/>
    <property type="match status" value="1"/>
</dbReference>
<dbReference type="AlphaFoldDB" id="A0A0R0DG90"/>
<keyword evidence="2" id="KW-0808">Transferase</keyword>
<dbReference type="PATRIC" id="fig|517011.3.peg.2054"/>
<evidence type="ECO:0000313" key="5">
    <source>
        <dbReference type="Proteomes" id="UP000051386"/>
    </source>
</evidence>
<accession>A0A0R0DG90</accession>
<proteinExistence type="predicted"/>
<evidence type="ECO:0000256" key="1">
    <source>
        <dbReference type="ARBA" id="ARBA00022603"/>
    </source>
</evidence>
<sequence length="243" mass="27262">MSASYDSIVDQYMAYANASPTRPIEVRTMLQLAGTVKDRSVLDLACGSGYYGREFLRHGARSAHGVDQSRGMIDFARALSKYRGDEMTFQQHDVMEMPFTGAYDIVLAAYLFNYAASLDELGRMFAAVIPHVKRGGRLVVQTLNPDYRLALGNYAAYGVKVLEEEPWQQGARLCLEFPGSPPALIINYRWERAHYEQAVRAAGFSAVEWHAPVLEQADIDARAEGYWEGYVHNCMSVNVVCER</sequence>
<dbReference type="EMBL" id="LDJK01000005">
    <property type="protein sequence ID" value="KRG77070.1"/>
    <property type="molecule type" value="Genomic_DNA"/>
</dbReference>
<dbReference type="SUPFAM" id="SSF53335">
    <property type="entry name" value="S-adenosyl-L-methionine-dependent methyltransferases"/>
    <property type="match status" value="1"/>
</dbReference>
<name>A0A0R0DG90_9GAMM</name>
<protein>
    <recommendedName>
        <fullName evidence="3">Methyltransferase domain-containing protein</fullName>
    </recommendedName>
</protein>
<dbReference type="GO" id="GO:0008168">
    <property type="term" value="F:methyltransferase activity"/>
    <property type="evidence" value="ECO:0007669"/>
    <property type="project" value="UniProtKB-KW"/>
</dbReference>
<dbReference type="PANTHER" id="PTHR43861">
    <property type="entry name" value="TRANS-ACONITATE 2-METHYLTRANSFERASE-RELATED"/>
    <property type="match status" value="1"/>
</dbReference>
<evidence type="ECO:0000313" key="4">
    <source>
        <dbReference type="EMBL" id="KRG77070.1"/>
    </source>
</evidence>
<evidence type="ECO:0000256" key="2">
    <source>
        <dbReference type="ARBA" id="ARBA00022679"/>
    </source>
</evidence>
<reference evidence="4 5" key="1">
    <citation type="submission" date="2015-05" db="EMBL/GenBank/DDBJ databases">
        <title>Genome sequencing and analysis of members of genus Stenotrophomonas.</title>
        <authorList>
            <person name="Patil P.P."/>
            <person name="Midha S."/>
            <person name="Patil P.B."/>
        </authorList>
    </citation>
    <scope>NUCLEOTIDE SEQUENCE [LARGE SCALE GENOMIC DNA]</scope>
    <source>
        <strain evidence="4 5">DSM 21508</strain>
    </source>
</reference>